<sequence length="418" mass="47301">MLDNILPLVKKPIRYTGGEYNITIKKEPVIRVGIVFPEVYEIGMSNLGIKVIYHMFNKVKGIQCERIFAPWSDFGEKLENAEITLYGLESKKPINDFDLLGFSLQSELCYTTVLYMLELAHIPFRSSARDNDYPILVAGGPAVLNPTPLSPVFDAFVIGDGEEVIPHIAQILKNISRNKKHERLTEISKLQGVWVPQIHKYEQIVKKSTVAELSEETLPSPPILPICEITHDRLAVEIMRGCTWGCRFCQAGYVNRPLRIRPEQDIIKAVEKGIRQTGWEEISLLSFTILDYPNLLNLIRRLNEILKKKMINISLPAMRGELFSEELAILLKEIKKTGLTFAPETASEQLRCRLNKKFSNERLISSTRYSCSNSTSLSKSSEKSSKGISVKGRNPFLSIPISTNAAFNPEIKFKTFAL</sequence>
<feature type="domain" description="Elp3/MiaA/NifB-like radical SAM core" evidence="1">
    <location>
        <begin position="232"/>
        <end position="418"/>
    </location>
</feature>
<dbReference type="InterPro" id="IPR023404">
    <property type="entry name" value="rSAM_horseshoe"/>
</dbReference>
<comment type="caution">
    <text evidence="2">The sequence shown here is derived from an EMBL/GenBank/DDBJ whole genome shotgun (WGS) entry which is preliminary data.</text>
</comment>
<dbReference type="GO" id="GO:0003824">
    <property type="term" value="F:catalytic activity"/>
    <property type="evidence" value="ECO:0007669"/>
    <property type="project" value="InterPro"/>
</dbReference>
<dbReference type="SFLD" id="SFLDS00029">
    <property type="entry name" value="Radical_SAM"/>
    <property type="match status" value="1"/>
</dbReference>
<evidence type="ECO:0000259" key="1">
    <source>
        <dbReference type="SMART" id="SM00729"/>
    </source>
</evidence>
<name>X1L9U2_9ZZZZ</name>
<organism evidence="2">
    <name type="scientific">marine sediment metagenome</name>
    <dbReference type="NCBI Taxonomy" id="412755"/>
    <lineage>
        <taxon>unclassified sequences</taxon>
        <taxon>metagenomes</taxon>
        <taxon>ecological metagenomes</taxon>
    </lineage>
</organism>
<dbReference type="EMBL" id="BARV01000993">
    <property type="protein sequence ID" value="GAH90913.1"/>
    <property type="molecule type" value="Genomic_DNA"/>
</dbReference>
<dbReference type="AlphaFoldDB" id="X1L9U2"/>
<dbReference type="InterPro" id="IPR045784">
    <property type="entry name" value="Radical_SAM_N2"/>
</dbReference>
<dbReference type="GO" id="GO:0051536">
    <property type="term" value="F:iron-sulfur cluster binding"/>
    <property type="evidence" value="ECO:0007669"/>
    <property type="project" value="InterPro"/>
</dbReference>
<dbReference type="InterPro" id="IPR007197">
    <property type="entry name" value="rSAM"/>
</dbReference>
<evidence type="ECO:0000313" key="2">
    <source>
        <dbReference type="EMBL" id="GAH90913.1"/>
    </source>
</evidence>
<dbReference type="InterPro" id="IPR006638">
    <property type="entry name" value="Elp3/MiaA/NifB-like_rSAM"/>
</dbReference>
<dbReference type="InterPro" id="IPR058240">
    <property type="entry name" value="rSAM_sf"/>
</dbReference>
<protein>
    <recommendedName>
        <fullName evidence="1">Elp3/MiaA/NifB-like radical SAM core domain-containing protein</fullName>
    </recommendedName>
</protein>
<gene>
    <name evidence="2" type="ORF">S06H3_03144</name>
</gene>
<dbReference type="SMART" id="SM00729">
    <property type="entry name" value="Elp3"/>
    <property type="match status" value="1"/>
</dbReference>
<accession>X1L9U2</accession>
<dbReference type="PANTHER" id="PTHR42731">
    <property type="entry name" value="SLL1084 PROTEIN"/>
    <property type="match status" value="1"/>
</dbReference>
<dbReference type="Gene3D" id="3.80.30.20">
    <property type="entry name" value="tm_1862 like domain"/>
    <property type="match status" value="1"/>
</dbReference>
<dbReference type="SFLD" id="SFLDG01082">
    <property type="entry name" value="B12-binding_domain_containing"/>
    <property type="match status" value="1"/>
</dbReference>
<dbReference type="PANTHER" id="PTHR42731:SF1">
    <property type="entry name" value="RADICAL SAM DOMAIN PROTEIN"/>
    <property type="match status" value="1"/>
</dbReference>
<dbReference type="SUPFAM" id="SSF102114">
    <property type="entry name" value="Radical SAM enzymes"/>
    <property type="match status" value="1"/>
</dbReference>
<dbReference type="Pfam" id="PF04055">
    <property type="entry name" value="Radical_SAM"/>
    <property type="match status" value="1"/>
</dbReference>
<reference evidence="2" key="1">
    <citation type="journal article" date="2014" name="Front. Microbiol.">
        <title>High frequency of phylogenetically diverse reductive dehalogenase-homologous genes in deep subseafloor sedimentary metagenomes.</title>
        <authorList>
            <person name="Kawai M."/>
            <person name="Futagami T."/>
            <person name="Toyoda A."/>
            <person name="Takaki Y."/>
            <person name="Nishi S."/>
            <person name="Hori S."/>
            <person name="Arai W."/>
            <person name="Tsubouchi T."/>
            <person name="Morono Y."/>
            <person name="Uchiyama I."/>
            <person name="Ito T."/>
            <person name="Fujiyama A."/>
            <person name="Inagaki F."/>
            <person name="Takami H."/>
        </authorList>
    </citation>
    <scope>NUCLEOTIDE SEQUENCE</scope>
    <source>
        <strain evidence="2">Expedition CK06-06</strain>
    </source>
</reference>
<dbReference type="Pfam" id="PF19864">
    <property type="entry name" value="Radical_SAM_N2"/>
    <property type="match status" value="1"/>
</dbReference>
<dbReference type="CDD" id="cd01335">
    <property type="entry name" value="Radical_SAM"/>
    <property type="match status" value="1"/>
</dbReference>
<proteinExistence type="predicted"/>